<dbReference type="Proteomes" id="UP000054937">
    <property type="component" value="Unassembled WGS sequence"/>
</dbReference>
<name>A0A0V0R0D8_PSEPJ</name>
<dbReference type="Gene3D" id="2.160.20.80">
    <property type="entry name" value="E3 ubiquitin-protein ligase SopA"/>
    <property type="match status" value="1"/>
</dbReference>
<evidence type="ECO:0000313" key="2">
    <source>
        <dbReference type="Proteomes" id="UP000054937"/>
    </source>
</evidence>
<gene>
    <name evidence="1" type="ORF">PPERSA_10303</name>
</gene>
<dbReference type="InParanoid" id="A0A0V0R0D8"/>
<protein>
    <recommendedName>
        <fullName evidence="3">Pentapeptide repeat protein</fullName>
    </recommendedName>
</protein>
<accession>A0A0V0R0D8</accession>
<evidence type="ECO:0000313" key="1">
    <source>
        <dbReference type="EMBL" id="KRX07915.1"/>
    </source>
</evidence>
<organism evidence="1 2">
    <name type="scientific">Pseudocohnilembus persalinus</name>
    <name type="common">Ciliate</name>
    <dbReference type="NCBI Taxonomy" id="266149"/>
    <lineage>
        <taxon>Eukaryota</taxon>
        <taxon>Sar</taxon>
        <taxon>Alveolata</taxon>
        <taxon>Ciliophora</taxon>
        <taxon>Intramacronucleata</taxon>
        <taxon>Oligohymenophorea</taxon>
        <taxon>Scuticociliatia</taxon>
        <taxon>Philasterida</taxon>
        <taxon>Pseudocohnilembidae</taxon>
        <taxon>Pseudocohnilembus</taxon>
    </lineage>
</organism>
<proteinExistence type="predicted"/>
<keyword evidence="2" id="KW-1185">Reference proteome</keyword>
<dbReference type="Pfam" id="PF00805">
    <property type="entry name" value="Pentapeptide"/>
    <property type="match status" value="1"/>
</dbReference>
<sequence>MGFLQTLRFFSKIDNEKLNENESKDIWQFITQNLEEIAQFYLDQLNYNNNSYSDINAGNQMTNNKFLYRGNDQKKQNLINSDKQYNKQDDFENKNDQEIEINVPNQTFVRLRDHRNQFALDLNLAPSRKKTKFQQIFKDRNNKQHENSLKIKTKVLLTKIDKYLSVAGSNIISLLNKAKIPFSNLDLSQINIPFADLSYAILENANLQNANLQNVNLKSANLDYCNLTGANITNIIVDEYPEIKVKNQIQIVQCMHNGNLDSNEIDEQIQEQLIQISTIAISQDDQILCAGGDIIMITNALINFRYQKPIKM</sequence>
<dbReference type="OrthoDB" id="538223at2759"/>
<reference evidence="1 2" key="1">
    <citation type="journal article" date="2015" name="Sci. Rep.">
        <title>Genome of the facultative scuticociliatosis pathogen Pseudocohnilembus persalinus provides insight into its virulence through horizontal gene transfer.</title>
        <authorList>
            <person name="Xiong J."/>
            <person name="Wang G."/>
            <person name="Cheng J."/>
            <person name="Tian M."/>
            <person name="Pan X."/>
            <person name="Warren A."/>
            <person name="Jiang C."/>
            <person name="Yuan D."/>
            <person name="Miao W."/>
        </authorList>
    </citation>
    <scope>NUCLEOTIDE SEQUENCE [LARGE SCALE GENOMIC DNA]</scope>
    <source>
        <strain evidence="1">36N120E</strain>
    </source>
</reference>
<comment type="caution">
    <text evidence="1">The sequence shown here is derived from an EMBL/GenBank/DDBJ whole genome shotgun (WGS) entry which is preliminary data.</text>
</comment>
<dbReference type="SUPFAM" id="SSF141571">
    <property type="entry name" value="Pentapeptide repeat-like"/>
    <property type="match status" value="1"/>
</dbReference>
<dbReference type="AlphaFoldDB" id="A0A0V0R0D8"/>
<evidence type="ECO:0008006" key="3">
    <source>
        <dbReference type="Google" id="ProtNLM"/>
    </source>
</evidence>
<dbReference type="EMBL" id="LDAU01000078">
    <property type="protein sequence ID" value="KRX07915.1"/>
    <property type="molecule type" value="Genomic_DNA"/>
</dbReference>
<dbReference type="InterPro" id="IPR001646">
    <property type="entry name" value="5peptide_repeat"/>
</dbReference>